<dbReference type="InterPro" id="IPR011042">
    <property type="entry name" value="6-blade_b-propeller_TolB-like"/>
</dbReference>
<reference evidence="2" key="1">
    <citation type="submission" date="2018-05" db="EMBL/GenBank/DDBJ databases">
        <authorList>
            <person name="Lanie J.A."/>
            <person name="Ng W.-L."/>
            <person name="Kazmierczak K.M."/>
            <person name="Andrzejewski T.M."/>
            <person name="Davidsen T.M."/>
            <person name="Wayne K.J."/>
            <person name="Tettelin H."/>
            <person name="Glass J.I."/>
            <person name="Rusch D."/>
            <person name="Podicherti R."/>
            <person name="Tsui H.-C.T."/>
            <person name="Winkler M.E."/>
        </authorList>
    </citation>
    <scope>NUCLEOTIDE SEQUENCE</scope>
</reference>
<comment type="similarity">
    <text evidence="1">Belongs to the TolB family.</text>
</comment>
<proteinExistence type="inferred from homology"/>
<sequence>VYEKLSPFASIYLLTAVVAVLTAGALPSQIVLQAPGDDYDESILLTRTRQLTFAGLRAGEGYFSPDGTHLTLQSEREPGNPFYQIYDLNLTMGDVSRISPGIGKTTCSFFQPGTGAIIFSSTHHDPRSEEFQREELEFRSSGQERRYAWDYDLEMDIYIAPGPAVALAEPDGTVDPKELVRLTEARGYDAEASFSPDGEWIVFSSNRQAYDHELSEEELALLDFDPAYFAEIYIMRADGSDQSRLTDVSGYDGGPFFFPDGSRIIWRRFTENGLMADLWSMKPDGTEQHQLTDFSSMSWAPYPHPSGEYIFFSSNKLGFTNFEIYIVDAEGIKEPVRVTTTDGFDGLPVPSPDGTQLAFTSSRNSDGGQGSGQIFLSDWNHKEALELLGAAPSRER</sequence>
<gene>
    <name evidence="2" type="ORF">METZ01_LOCUS186415</name>
</gene>
<dbReference type="SUPFAM" id="SSF82171">
    <property type="entry name" value="DPP6 N-terminal domain-like"/>
    <property type="match status" value="1"/>
</dbReference>
<dbReference type="Pfam" id="PF07676">
    <property type="entry name" value="PD40"/>
    <property type="match status" value="4"/>
</dbReference>
<evidence type="ECO:0000313" key="2">
    <source>
        <dbReference type="EMBL" id="SVB33561.1"/>
    </source>
</evidence>
<protein>
    <recommendedName>
        <fullName evidence="3">Dipeptidylpeptidase IV N-terminal domain-containing protein</fullName>
    </recommendedName>
</protein>
<evidence type="ECO:0008006" key="3">
    <source>
        <dbReference type="Google" id="ProtNLM"/>
    </source>
</evidence>
<feature type="non-terminal residue" evidence="2">
    <location>
        <position position="1"/>
    </location>
</feature>
<dbReference type="InterPro" id="IPR011659">
    <property type="entry name" value="WD40"/>
</dbReference>
<accession>A0A382D776</accession>
<dbReference type="PANTHER" id="PTHR36842:SF1">
    <property type="entry name" value="PROTEIN TOLB"/>
    <property type="match status" value="1"/>
</dbReference>
<evidence type="ECO:0000256" key="1">
    <source>
        <dbReference type="ARBA" id="ARBA00009820"/>
    </source>
</evidence>
<dbReference type="EMBL" id="UINC01037693">
    <property type="protein sequence ID" value="SVB33561.1"/>
    <property type="molecule type" value="Genomic_DNA"/>
</dbReference>
<dbReference type="Gene3D" id="2.120.10.30">
    <property type="entry name" value="TolB, C-terminal domain"/>
    <property type="match status" value="3"/>
</dbReference>
<name>A0A382D776_9ZZZZ</name>
<organism evidence="2">
    <name type="scientific">marine metagenome</name>
    <dbReference type="NCBI Taxonomy" id="408172"/>
    <lineage>
        <taxon>unclassified sequences</taxon>
        <taxon>metagenomes</taxon>
        <taxon>ecological metagenomes</taxon>
    </lineage>
</organism>
<dbReference type="PANTHER" id="PTHR36842">
    <property type="entry name" value="PROTEIN TOLB HOMOLOG"/>
    <property type="match status" value="1"/>
</dbReference>
<dbReference type="AlphaFoldDB" id="A0A382D776"/>